<evidence type="ECO:0000256" key="1">
    <source>
        <dbReference type="SAM" id="MobiDB-lite"/>
    </source>
</evidence>
<organism evidence="2 3">
    <name type="scientific">Solanum tuberosum</name>
    <name type="common">Potato</name>
    <dbReference type="NCBI Taxonomy" id="4113"/>
    <lineage>
        <taxon>Eukaryota</taxon>
        <taxon>Viridiplantae</taxon>
        <taxon>Streptophyta</taxon>
        <taxon>Embryophyta</taxon>
        <taxon>Tracheophyta</taxon>
        <taxon>Spermatophyta</taxon>
        <taxon>Magnoliopsida</taxon>
        <taxon>eudicotyledons</taxon>
        <taxon>Gunneridae</taxon>
        <taxon>Pentapetalae</taxon>
        <taxon>asterids</taxon>
        <taxon>lamiids</taxon>
        <taxon>Solanales</taxon>
        <taxon>Solanaceae</taxon>
        <taxon>Solanoideae</taxon>
        <taxon>Solaneae</taxon>
        <taxon>Solanum</taxon>
    </lineage>
</organism>
<evidence type="ECO:0000313" key="2">
    <source>
        <dbReference type="EMBL" id="KAH0743098.1"/>
    </source>
</evidence>
<proteinExistence type="predicted"/>
<feature type="region of interest" description="Disordered" evidence="1">
    <location>
        <begin position="1"/>
        <end position="30"/>
    </location>
</feature>
<sequence length="50" mass="5564">MKSTPLKTSSAPRLSSTTTPPGFQDQHTPLWSSPKVTLKLYKSLTLPMYI</sequence>
<comment type="caution">
    <text evidence="2">The sequence shown here is derived from an EMBL/GenBank/DDBJ whole genome shotgun (WGS) entry which is preliminary data.</text>
</comment>
<accession>A0ABQ7U8G5</accession>
<protein>
    <submittedName>
        <fullName evidence="2">Uncharacterized protein</fullName>
    </submittedName>
</protein>
<dbReference type="EMBL" id="JAIVGD010000023">
    <property type="protein sequence ID" value="KAH0743098.1"/>
    <property type="molecule type" value="Genomic_DNA"/>
</dbReference>
<keyword evidence="3" id="KW-1185">Reference proteome</keyword>
<reference evidence="2 3" key="1">
    <citation type="journal article" date="2021" name="bioRxiv">
        <title>Chromosome-scale and haplotype-resolved genome assembly of a tetraploid potato cultivar.</title>
        <authorList>
            <person name="Sun H."/>
            <person name="Jiao W.-B."/>
            <person name="Krause K."/>
            <person name="Campoy J.A."/>
            <person name="Goel M."/>
            <person name="Folz-Donahue K."/>
            <person name="Kukat C."/>
            <person name="Huettel B."/>
            <person name="Schneeberger K."/>
        </authorList>
    </citation>
    <scope>NUCLEOTIDE SEQUENCE [LARGE SCALE GENOMIC DNA]</scope>
    <source>
        <strain evidence="2">SolTubOtavaFocal</strain>
        <tissue evidence="2">Leaves</tissue>
    </source>
</reference>
<evidence type="ECO:0000313" key="3">
    <source>
        <dbReference type="Proteomes" id="UP000826656"/>
    </source>
</evidence>
<name>A0ABQ7U8G5_SOLTU</name>
<dbReference type="Proteomes" id="UP000826656">
    <property type="component" value="Unassembled WGS sequence"/>
</dbReference>
<gene>
    <name evidence="2" type="ORF">KY290_031091</name>
</gene>